<dbReference type="Proteomes" id="UP000037982">
    <property type="component" value="Unassembled WGS sequence"/>
</dbReference>
<organism evidence="1 2">
    <name type="scientific">Streptomyces chattanoogensis</name>
    <dbReference type="NCBI Taxonomy" id="66876"/>
    <lineage>
        <taxon>Bacteria</taxon>
        <taxon>Bacillati</taxon>
        <taxon>Actinomycetota</taxon>
        <taxon>Actinomycetes</taxon>
        <taxon>Kitasatosporales</taxon>
        <taxon>Streptomycetaceae</taxon>
        <taxon>Streptomyces</taxon>
    </lineage>
</organism>
<keyword evidence="2" id="KW-1185">Reference proteome</keyword>
<comment type="caution">
    <text evidence="1">The sequence shown here is derived from an EMBL/GenBank/DDBJ whole genome shotgun (WGS) entry which is preliminary data.</text>
</comment>
<name>A0A0N0GV74_9ACTN</name>
<sequence length="79" mass="8426">MAGAALPLVVTAPAQADPTDCAVYLATKGYKVGNLVKGICETYANNPTHSTPPIPCMKDFHRIGVKWSHAEEACNRAIE</sequence>
<reference evidence="2" key="1">
    <citation type="submission" date="2015-07" db="EMBL/GenBank/DDBJ databases">
        <authorList>
            <person name="Ju K.-S."/>
            <person name="Doroghazi J.R."/>
            <person name="Metcalf W.W."/>
        </authorList>
    </citation>
    <scope>NUCLEOTIDE SEQUENCE [LARGE SCALE GENOMIC DNA]</scope>
    <source>
        <strain evidence="2">NRRL ISP-5002</strain>
    </source>
</reference>
<evidence type="ECO:0000313" key="2">
    <source>
        <dbReference type="Proteomes" id="UP000037982"/>
    </source>
</evidence>
<accession>A0A0N0GV74</accession>
<gene>
    <name evidence="1" type="ORF">ADL29_37955</name>
</gene>
<evidence type="ECO:0000313" key="1">
    <source>
        <dbReference type="EMBL" id="KPC58952.1"/>
    </source>
</evidence>
<dbReference type="EMBL" id="LGKG01000196">
    <property type="protein sequence ID" value="KPC58952.1"/>
    <property type="molecule type" value="Genomic_DNA"/>
</dbReference>
<dbReference type="PATRIC" id="fig|66876.3.peg.8340"/>
<protein>
    <submittedName>
        <fullName evidence="1">Uncharacterized protein</fullName>
    </submittedName>
</protein>
<dbReference type="AlphaFoldDB" id="A0A0N0GV74"/>
<proteinExistence type="predicted"/>